<dbReference type="Proteomes" id="UP000298416">
    <property type="component" value="Unassembled WGS sequence"/>
</dbReference>
<sequence>MAGNYYARHDYEGVEQAGADALMASLRDRLATLPGTAIGDLTVSEGRRLRLSRQHRRIGQPQTGHPHPVRRRIAHRVPPVGHRHPGRDAARLSRTLRTGRGHLAQETGDALAPLVAAAETIASIKQHTGRSEPDVIT</sequence>
<evidence type="ECO:0000313" key="2">
    <source>
        <dbReference type="EMBL" id="KAG6382633.1"/>
    </source>
</evidence>
<reference evidence="2" key="2">
    <citation type="submission" date="2020-08" db="EMBL/GenBank/DDBJ databases">
        <title>Plant Genome Project.</title>
        <authorList>
            <person name="Zhang R.-G."/>
        </authorList>
    </citation>
    <scope>NUCLEOTIDE SEQUENCE</scope>
    <source>
        <strain evidence="2">Huo1</strain>
        <tissue evidence="2">Leaf</tissue>
    </source>
</reference>
<reference evidence="2" key="1">
    <citation type="submission" date="2018-01" db="EMBL/GenBank/DDBJ databases">
        <authorList>
            <person name="Mao J.F."/>
        </authorList>
    </citation>
    <scope>NUCLEOTIDE SEQUENCE</scope>
    <source>
        <strain evidence="2">Huo1</strain>
        <tissue evidence="2">Leaf</tissue>
    </source>
</reference>
<dbReference type="EMBL" id="PNBA02000989">
    <property type="protein sequence ID" value="KAG6382633.1"/>
    <property type="molecule type" value="Genomic_DNA"/>
</dbReference>
<feature type="compositionally biased region" description="Basic residues" evidence="1">
    <location>
        <begin position="67"/>
        <end position="85"/>
    </location>
</feature>
<name>A0A8X8YV37_SALSN</name>
<feature type="region of interest" description="Disordered" evidence="1">
    <location>
        <begin position="52"/>
        <end position="89"/>
    </location>
</feature>
<protein>
    <submittedName>
        <fullName evidence="2">Uncharacterized protein</fullName>
    </submittedName>
</protein>
<evidence type="ECO:0000313" key="3">
    <source>
        <dbReference type="Proteomes" id="UP000298416"/>
    </source>
</evidence>
<dbReference type="AlphaFoldDB" id="A0A8X8YV37"/>
<keyword evidence="3" id="KW-1185">Reference proteome</keyword>
<organism evidence="2">
    <name type="scientific">Salvia splendens</name>
    <name type="common">Scarlet sage</name>
    <dbReference type="NCBI Taxonomy" id="180675"/>
    <lineage>
        <taxon>Eukaryota</taxon>
        <taxon>Viridiplantae</taxon>
        <taxon>Streptophyta</taxon>
        <taxon>Embryophyta</taxon>
        <taxon>Tracheophyta</taxon>
        <taxon>Spermatophyta</taxon>
        <taxon>Magnoliopsida</taxon>
        <taxon>eudicotyledons</taxon>
        <taxon>Gunneridae</taxon>
        <taxon>Pentapetalae</taxon>
        <taxon>asterids</taxon>
        <taxon>lamiids</taxon>
        <taxon>Lamiales</taxon>
        <taxon>Lamiaceae</taxon>
        <taxon>Nepetoideae</taxon>
        <taxon>Mentheae</taxon>
        <taxon>Salviinae</taxon>
        <taxon>Salvia</taxon>
        <taxon>Salvia subgen. Calosphace</taxon>
        <taxon>core Calosphace</taxon>
    </lineage>
</organism>
<proteinExistence type="predicted"/>
<accession>A0A8X8YV37</accession>
<comment type="caution">
    <text evidence="2">The sequence shown here is derived from an EMBL/GenBank/DDBJ whole genome shotgun (WGS) entry which is preliminary data.</text>
</comment>
<dbReference type="Gene3D" id="3.30.310.50">
    <property type="entry name" value="Alpha-D-phosphohexomutase, C-terminal domain"/>
    <property type="match status" value="1"/>
</dbReference>
<evidence type="ECO:0000256" key="1">
    <source>
        <dbReference type="SAM" id="MobiDB-lite"/>
    </source>
</evidence>
<gene>
    <name evidence="2" type="ORF">SASPL_157685</name>
</gene>